<name>A0ABN6MHB3_9ACTN</name>
<dbReference type="Gene3D" id="2.60.40.4270">
    <property type="entry name" value="Listeria-Bacteroides repeat domain"/>
    <property type="match status" value="1"/>
</dbReference>
<dbReference type="InterPro" id="IPR042229">
    <property type="entry name" value="Listeria/Bacterioides_rpt_sf"/>
</dbReference>
<keyword evidence="3" id="KW-1133">Transmembrane helix</keyword>
<gene>
    <name evidence="6" type="ORF">CE91St30_27380</name>
</gene>
<dbReference type="SMART" id="SM00635">
    <property type="entry name" value="BID_2"/>
    <property type="match status" value="2"/>
</dbReference>
<feature type="compositionally biased region" description="Polar residues" evidence="2">
    <location>
        <begin position="47"/>
        <end position="58"/>
    </location>
</feature>
<dbReference type="InterPro" id="IPR013378">
    <property type="entry name" value="InlB-like_B-rpt"/>
</dbReference>
<feature type="domain" description="BIG2" evidence="5">
    <location>
        <begin position="412"/>
        <end position="488"/>
    </location>
</feature>
<dbReference type="InterPro" id="IPR008964">
    <property type="entry name" value="Invasin/intimin_cell_adhesion"/>
</dbReference>
<evidence type="ECO:0000256" key="1">
    <source>
        <dbReference type="ARBA" id="ARBA00004196"/>
    </source>
</evidence>
<keyword evidence="4" id="KW-0732">Signal</keyword>
<evidence type="ECO:0000259" key="5">
    <source>
        <dbReference type="SMART" id="SM00635"/>
    </source>
</evidence>
<dbReference type="Gene3D" id="2.60.40.1080">
    <property type="match status" value="2"/>
</dbReference>
<keyword evidence="3" id="KW-0472">Membrane</keyword>
<dbReference type="PROSITE" id="PS51257">
    <property type="entry name" value="PROKAR_LIPOPROTEIN"/>
    <property type="match status" value="1"/>
</dbReference>
<feature type="domain" description="BIG2" evidence="5">
    <location>
        <begin position="324"/>
        <end position="401"/>
    </location>
</feature>
<sequence length="2702" mass="281975">MDIVERILDLKNTFEGKCLAVLMSVMLVMSCVSFAALADDHAGQPAATATEQSPASTEDSADRDSAFSASAGEDSSNGGQGSNDEGLAQGQGVVLGSTEESESAQPPAPEAAPETSETVLSDEALVAVVAENAYVAIKGQTVDSSQLKTVLHQKLEFVVVADTGFSIDAVTARNSASDTEVAVREADGVYSVDADQVDSNLVIAVATKADEVRSESNEGETEATPLDRKSIVARSVPLSSTDLGLAIGSSGAIEGSTGGNNHQWIALQNDGVVSIDSALNGATSISITGLKAGTATFKHTWYGFMTNWKDNEEHFTVTISEPVGLASASIAGVASMEIGTEATLSILARPSGATINSVTWSSSDDSIASVDSSGKVSAKQKTGTVTITAFVDAYGKSEPMEISRSIIVTRAYIAGVSVEGQGYVTAGGSIGLSADISPKDLALAGVEWQSSNSKIATVDKDGKVTGKAAGEVTITATARDGSGVYGSKKITVYGADPVNAAVRCVVTNIGIDHGYDIMVPSDGTTVSAQSAMQPRFTAKSTNSSGQVDYTFNGLVKVTQSSRIESAYADGSLPVVEELKSDGENVYYRASGSEDFTQMGSGEVVVAFYNMVFADSSGDGSLSVGVADWPGSGPHLLRLVIKQVDERGRETGTLYSSYNSMMYWEGTAAVNGVTFNIDSSRYDFAYDMVEKGKLPIFVEGWLAMDGNFDGDVNNRITTIERHAVSESDYESGGLTVPFRTAGAATTEINVVTAYVTEKSFTVSYDANLPEGITEVTEIPAAEQYKWKEQVAVSSVTPTCEGYTFIGWRNNGATYVGGNSFAMPQSDVTLQAHWVPNEQAIKYLPNNEDWGAVSRGGDVIYDESSDIIGSEAQPNDGYQFIGWYKAIDVNGKGMGEPVSTDLLYRPTDRTSATYFAVFEPESVPSIDLALKADDSEGLVYNTEYQTWHKYTIAEGALKDGDTLEVSFSGKSQIKDATAGSGGMIVNEVENVIESAKVMRNGTDVTSEYGTITFLPGTLTVAKAKAYLHAPSARKYYDGEALTASSLAAGNAIRYGGGLGGSLIQGDGTYDTGIWTEGIYKSDFDYVDGSVVVVRGEPLGSRTNAGVSPTDCSKGSAPVLHISKNYDLEWVQGSIEVLPRPATIIANSIAEEIPYDGASHALAGYTVSGMGIVDGETLTPSSDDVSVSGTEQGVYTLDPETYSFRVAHEGGVDSEAGVRATSSSQDYSDLYPLADATDNYVFSYVTGRMTIGEPIVLPEITLQAKSDTVVYNGAEQSVEGLSKNTFTYEGERYTVKVDVSARGVDAGTYTTKQTGRAAVTDTRGNDVTSKFNITIVAGTLTVKQREVTMKANDGEKDYDGTPLEASGFTVLAGVTSDEGLLSGHEVEADVSGSQTAPGSSASVVDENSVVITAADGQEATDNYAIIYKPGTLRVMHNTDKLVIDVEAQSGSFIYDGTERSVSGLIYNGVETENDVSVELTIDGETYTVSGLSASAKATDVVDSKAVDIVGAVQILDSKQQDVTKTFTVNKIDGELTVKQRPVTITANTNKTSIPYDFTAHTLSGYTVSTGDDEGIVSGEALSPASEAVSVTGTEVGEYELDPADCAFSVAKSDGTDSTVNYVFSYVPGTMTIVAATDKPAVVLQAKSDTVVYDGTEQSVEGLVEDAFEYAGQTYTVTAAVSAKGVEVGPYDTVQTGSATIVDAQGKNATSKFDLTISSGRLTIEQREVTVKAKDGKKDYDGTPLAASGYDVITTADSNGLLADHSLTAEVVGSRTLPGSSPSKVVKDSVAIVDASGASVIRNYRVVLDEGELVVSKSAEALVIDVTAASGSFVYDGTEKSVSGLTYNGGDAVESGASANVEVGGVRFTVFGLTAGASGTNASESAMVEVLGDVKILDADQNDVTELFTVNRHSGDFSIAKRPVTITANSNLVSIPYDFKEHTLVGYTVSSGENEGIVAGETLLPESDDVRVSGTEEGVYALDPETVGFTVAKEGDIETTENYSFSYVPGTMTIVAATDKPAVVLQAKSDTVVYDGTEQSVEGLVASTFEHEGGTYVVEVSVSARGTDANVYDTVVDGDIVVKDASDNDATSKFNVTVNPGKLTVEKRKVTVKAKDGEKYFDGTALEASGFEVIESADENAGLLPDSSLTAEVEGSQLSPGSSASTVVESSVAIVNGSNEAVTDNYLVELNPGTLTIKHNPQALVIDVVPNSGSFIYDGMVKNVSGLAYNGVASENGEVVQVAVDGEAFEISGLTAGAGGVNVSDSAAVNVVGNISIVDSRGKDVTSLFTVNKGSGAFAISPREVTITAATSSKDYDGRPLTDSRWSAERAQAGGDTGLIDEDDLVSVTVSGLQTTPGSSANIPSGAVFGEDVAGNYEPEYVNGTLTVRDTSDADHRIIDIAANSGIVAYNGVVQGVSGLTYNGSESNEVTFDDVTYTVEGLSAAASGTQAGTYAAPIKGQVVVRDPSGNDVTQLFTVNQAPGSLVIETVSLTVKAASDQKVYDGTALVNEAYEANGLIEGEKVESVHIIGSQTEVGSSANVASQAVVTRGGADVTDNYAIAYEDGVLTVLAASPEPSTPVNPLPTPDNPTVPADNPLDAVVAPVAETLSNVVETVINPNPTPQAGVGEGSGETAINDDETPLGMTDHGVFCWVHYYIILGIIITLIYGLAVIGRRRKFIGTLDGFERSMLDSEQGFRGGDDGRNA</sequence>
<dbReference type="RefSeq" id="WP_244386684.1">
    <property type="nucleotide sequence ID" value="NZ_AP025564.1"/>
</dbReference>
<proteinExistence type="predicted"/>
<dbReference type="Pfam" id="PF02368">
    <property type="entry name" value="Big_2"/>
    <property type="match status" value="2"/>
</dbReference>
<accession>A0ABN6MHB3</accession>
<evidence type="ECO:0000256" key="2">
    <source>
        <dbReference type="SAM" id="MobiDB-lite"/>
    </source>
</evidence>
<dbReference type="SUPFAM" id="SSF49373">
    <property type="entry name" value="Invasin/intimin cell-adhesion fragments"/>
    <property type="match status" value="2"/>
</dbReference>
<feature type="transmembrane region" description="Helical" evidence="3">
    <location>
        <begin position="2649"/>
        <end position="2669"/>
    </location>
</feature>
<feature type="region of interest" description="Disordered" evidence="2">
    <location>
        <begin position="45"/>
        <end position="118"/>
    </location>
</feature>
<evidence type="ECO:0000313" key="6">
    <source>
        <dbReference type="EMBL" id="BDE97405.1"/>
    </source>
</evidence>
<dbReference type="InterPro" id="IPR003343">
    <property type="entry name" value="Big_2"/>
</dbReference>
<evidence type="ECO:0000313" key="7">
    <source>
        <dbReference type="Proteomes" id="UP001320544"/>
    </source>
</evidence>
<feature type="region of interest" description="Disordered" evidence="2">
    <location>
        <begin position="2612"/>
        <end position="2631"/>
    </location>
</feature>
<dbReference type="Proteomes" id="UP001320544">
    <property type="component" value="Chromosome"/>
</dbReference>
<dbReference type="NCBIfam" id="TIGR02543">
    <property type="entry name" value="List_Bact_rpt"/>
    <property type="match status" value="1"/>
</dbReference>
<reference evidence="6 7" key="1">
    <citation type="submission" date="2022-01" db="EMBL/GenBank/DDBJ databases">
        <title>Novel bile acid biosynthetic pathways are enriched in the microbiome of centenarians.</title>
        <authorList>
            <person name="Sato Y."/>
            <person name="Atarashi K."/>
            <person name="Plichta R.D."/>
            <person name="Arai Y."/>
            <person name="Sasajima S."/>
            <person name="Kearney M.S."/>
            <person name="Suda W."/>
            <person name="Takeshita K."/>
            <person name="Sasaki T."/>
            <person name="Okamoto S."/>
            <person name="Skelly N.A."/>
            <person name="Okamura Y."/>
            <person name="Vlamakis H."/>
            <person name="Li Y."/>
            <person name="Tanoue T."/>
            <person name="Takei H."/>
            <person name="Nittono H."/>
            <person name="Narushima S."/>
            <person name="Irie J."/>
            <person name="Itoh H."/>
            <person name="Moriya K."/>
            <person name="Sugiura Y."/>
            <person name="Suematsu M."/>
            <person name="Moritoki N."/>
            <person name="Shibata S."/>
            <person name="Littman R.D."/>
            <person name="Fischbach A.M."/>
            <person name="Uwamino Y."/>
            <person name="Inoue T."/>
            <person name="Honda A."/>
            <person name="Hattori M."/>
            <person name="Murai T."/>
            <person name="Xavier J.R."/>
            <person name="Hirose N."/>
            <person name="Honda K."/>
        </authorList>
    </citation>
    <scope>NUCLEOTIDE SEQUENCE [LARGE SCALE GENOMIC DNA]</scope>
    <source>
        <strain evidence="6 7">CE91-St30</strain>
    </source>
</reference>
<keyword evidence="3" id="KW-0812">Transmembrane</keyword>
<organism evidence="6 7">
    <name type="scientific">Raoultibacter timonensis</name>
    <dbReference type="NCBI Taxonomy" id="1907662"/>
    <lineage>
        <taxon>Bacteria</taxon>
        <taxon>Bacillati</taxon>
        <taxon>Actinomycetota</taxon>
        <taxon>Coriobacteriia</taxon>
        <taxon>Eggerthellales</taxon>
        <taxon>Eggerthellaceae</taxon>
        <taxon>Raoultibacter</taxon>
    </lineage>
</organism>
<evidence type="ECO:0000256" key="4">
    <source>
        <dbReference type="SAM" id="SignalP"/>
    </source>
</evidence>
<protein>
    <recommendedName>
        <fullName evidence="5">BIG2 domain-containing protein</fullName>
    </recommendedName>
</protein>
<keyword evidence="7" id="KW-1185">Reference proteome</keyword>
<evidence type="ECO:0000256" key="3">
    <source>
        <dbReference type="SAM" id="Phobius"/>
    </source>
</evidence>
<dbReference type="EMBL" id="AP025564">
    <property type="protein sequence ID" value="BDE97405.1"/>
    <property type="molecule type" value="Genomic_DNA"/>
</dbReference>
<feature type="chain" id="PRO_5045665866" description="BIG2 domain-containing protein" evidence="4">
    <location>
        <begin position="39"/>
        <end position="2702"/>
    </location>
</feature>
<comment type="subcellular location">
    <subcellularLocation>
        <location evidence="1">Cell envelope</location>
    </subcellularLocation>
</comment>
<feature type="signal peptide" evidence="4">
    <location>
        <begin position="1"/>
        <end position="38"/>
    </location>
</feature>